<accession>A0A367EP92</accession>
<evidence type="ECO:0000313" key="2">
    <source>
        <dbReference type="Proteomes" id="UP000252914"/>
    </source>
</evidence>
<keyword evidence="2" id="KW-1185">Reference proteome</keyword>
<proteinExistence type="predicted"/>
<dbReference type="Proteomes" id="UP000252914">
    <property type="component" value="Unassembled WGS sequence"/>
</dbReference>
<dbReference type="EMBL" id="QOIN01000048">
    <property type="protein sequence ID" value="RCG19532.1"/>
    <property type="molecule type" value="Genomic_DNA"/>
</dbReference>
<sequence length="91" mass="9594">MATMKTQIKLTDHSVVRACLLGSRLHGTGVSGVALGGNERPTQAPEVAAPARAAVPFASGFAADGAGEGRQKTQRYTMWAFRGLDPWRDPA</sequence>
<name>A0A367EP92_9ACTN</name>
<reference evidence="1 2" key="1">
    <citation type="submission" date="2018-06" db="EMBL/GenBank/DDBJ databases">
        <title>Streptomyces reniochalinae sp. nov. and Streptomyces diacarnus sp. nov. from marine sponges.</title>
        <authorList>
            <person name="Li L."/>
        </authorList>
    </citation>
    <scope>NUCLEOTIDE SEQUENCE [LARGE SCALE GENOMIC DNA]</scope>
    <source>
        <strain evidence="1 2">LHW51701</strain>
    </source>
</reference>
<organism evidence="1 2">
    <name type="scientific">Streptomyces diacarni</name>
    <dbReference type="NCBI Taxonomy" id="2800381"/>
    <lineage>
        <taxon>Bacteria</taxon>
        <taxon>Bacillati</taxon>
        <taxon>Actinomycetota</taxon>
        <taxon>Actinomycetes</taxon>
        <taxon>Kitasatosporales</taxon>
        <taxon>Streptomycetaceae</taxon>
        <taxon>Streptomyces</taxon>
    </lineage>
</organism>
<evidence type="ECO:0000313" key="1">
    <source>
        <dbReference type="EMBL" id="RCG19532.1"/>
    </source>
</evidence>
<dbReference type="AlphaFoldDB" id="A0A367EP92"/>
<comment type="caution">
    <text evidence="1">The sequence shown here is derived from an EMBL/GenBank/DDBJ whole genome shotgun (WGS) entry which is preliminary data.</text>
</comment>
<gene>
    <name evidence="1" type="ORF">DTL70_22435</name>
</gene>
<protein>
    <submittedName>
        <fullName evidence="1">Uncharacterized protein</fullName>
    </submittedName>
</protein>